<dbReference type="InterPro" id="IPR023210">
    <property type="entry name" value="NADP_OxRdtase_dom"/>
</dbReference>
<evidence type="ECO:0000256" key="1">
    <source>
        <dbReference type="ARBA" id="ARBA00007905"/>
    </source>
</evidence>
<dbReference type="InterPro" id="IPR036812">
    <property type="entry name" value="NAD(P)_OxRdtase_dom_sf"/>
</dbReference>
<sequence>MTRTIKLSDGKLIPAVGWGNGTGGLFGNQEDSITSGIEALKAGSRHIDSAQAYQTEEAAASAIKQSGLKREDIWVTTKISKTDLVPTADVIRPIVLERIEKLGSKPNLLLIHFPTVPAPGKIGAFWTVLEDLVYDGTLEGVSLGVSNFRPQDLEDVIKVARIKPVVNQLEYHPYVLSHLQPVLELGEKHGIVTESYGLLTPLLRHPTGGPIKPILERVAARLSKETGKDIDVATALLLWCLQKNVVAVTSSKNPVNLRKQVEAESLPPLMDEEVKEIDEAGKKVHFRHYTMHMTKDFSNPDLPEDL</sequence>
<keyword evidence="2" id="KW-0521">NADP</keyword>
<reference evidence="5 6" key="1">
    <citation type="submission" date="2024-01" db="EMBL/GenBank/DDBJ databases">
        <title>Comparative genomics of Cryptococcus and Kwoniella reveals pathogenesis evolution and contrasting modes of karyotype evolution via chromosome fusion or intercentromeric recombination.</title>
        <authorList>
            <person name="Coelho M.A."/>
            <person name="David-Palma M."/>
            <person name="Shea T."/>
            <person name="Bowers K."/>
            <person name="McGinley-Smith S."/>
            <person name="Mohammad A.W."/>
            <person name="Gnirke A."/>
            <person name="Yurkov A.M."/>
            <person name="Nowrousian M."/>
            <person name="Sun S."/>
            <person name="Cuomo C.A."/>
            <person name="Heitman J."/>
        </authorList>
    </citation>
    <scope>NUCLEOTIDE SEQUENCE [LARGE SCALE GENOMIC DNA]</scope>
    <source>
        <strain evidence="5">CBS 11374</strain>
    </source>
</reference>
<dbReference type="Proteomes" id="UP001329825">
    <property type="component" value="Chromosome 1"/>
</dbReference>
<dbReference type="SUPFAM" id="SSF51430">
    <property type="entry name" value="NAD(P)-linked oxidoreductase"/>
    <property type="match status" value="1"/>
</dbReference>
<evidence type="ECO:0000256" key="3">
    <source>
        <dbReference type="ARBA" id="ARBA00023002"/>
    </source>
</evidence>
<organism evidence="5 6">
    <name type="scientific">Kwoniella shivajii</name>
    <dbReference type="NCBI Taxonomy" id="564305"/>
    <lineage>
        <taxon>Eukaryota</taxon>
        <taxon>Fungi</taxon>
        <taxon>Dikarya</taxon>
        <taxon>Basidiomycota</taxon>
        <taxon>Agaricomycotina</taxon>
        <taxon>Tremellomycetes</taxon>
        <taxon>Tremellales</taxon>
        <taxon>Cryptococcaceae</taxon>
        <taxon>Kwoniella</taxon>
    </lineage>
</organism>
<dbReference type="PIRSF" id="PIRSF000097">
    <property type="entry name" value="AKR"/>
    <property type="match status" value="1"/>
</dbReference>
<protein>
    <recommendedName>
        <fullName evidence="4">NADP-dependent oxidoreductase domain-containing protein</fullName>
    </recommendedName>
</protein>
<name>A0ABZ1CRF9_9TREE</name>
<evidence type="ECO:0000313" key="6">
    <source>
        <dbReference type="Proteomes" id="UP001329825"/>
    </source>
</evidence>
<feature type="domain" description="NADP-dependent oxidoreductase" evidence="4">
    <location>
        <begin position="28"/>
        <end position="280"/>
    </location>
</feature>
<accession>A0ABZ1CRF9</accession>
<dbReference type="Gene3D" id="3.20.20.100">
    <property type="entry name" value="NADP-dependent oxidoreductase domain"/>
    <property type="match status" value="1"/>
</dbReference>
<comment type="similarity">
    <text evidence="1">Belongs to the aldo/keto reductase family.</text>
</comment>
<dbReference type="PANTHER" id="PTHR43827">
    <property type="entry name" value="2,5-DIKETO-D-GLUCONIC ACID REDUCTASE"/>
    <property type="match status" value="1"/>
</dbReference>
<gene>
    <name evidence="5" type="ORF">IL334_000874</name>
</gene>
<evidence type="ECO:0000256" key="2">
    <source>
        <dbReference type="ARBA" id="ARBA00022857"/>
    </source>
</evidence>
<evidence type="ECO:0000259" key="4">
    <source>
        <dbReference type="Pfam" id="PF00248"/>
    </source>
</evidence>
<evidence type="ECO:0000313" key="5">
    <source>
        <dbReference type="EMBL" id="WRT63947.1"/>
    </source>
</evidence>
<dbReference type="EMBL" id="CP141881">
    <property type="protein sequence ID" value="WRT63947.1"/>
    <property type="molecule type" value="Genomic_DNA"/>
</dbReference>
<dbReference type="GeneID" id="87953005"/>
<dbReference type="InterPro" id="IPR020471">
    <property type="entry name" value="AKR"/>
</dbReference>
<dbReference type="Pfam" id="PF00248">
    <property type="entry name" value="Aldo_ket_red"/>
    <property type="match status" value="1"/>
</dbReference>
<dbReference type="RefSeq" id="XP_062788687.1">
    <property type="nucleotide sequence ID" value="XM_062932636.1"/>
</dbReference>
<dbReference type="PANTHER" id="PTHR43827:SF3">
    <property type="entry name" value="NADP-DEPENDENT OXIDOREDUCTASE DOMAIN-CONTAINING PROTEIN"/>
    <property type="match status" value="1"/>
</dbReference>
<proteinExistence type="inferred from homology"/>
<keyword evidence="6" id="KW-1185">Reference proteome</keyword>
<keyword evidence="3" id="KW-0560">Oxidoreductase</keyword>